<proteinExistence type="predicted"/>
<sequence length="57" mass="6110">MDAQRLAAHAAGDDYLDARASMLDLDGSRAAARQDEHWRGLGEALGLDLAGEGWREG</sequence>
<comment type="caution">
    <text evidence="1">The sequence shown here is derived from an EMBL/GenBank/DDBJ whole genome shotgun (WGS) entry which is preliminary data.</text>
</comment>
<organism evidence="1 2">
    <name type="scientific">Aquariibacter albus</name>
    <dbReference type="NCBI Taxonomy" id="2759899"/>
    <lineage>
        <taxon>Bacteria</taxon>
        <taxon>Pseudomonadati</taxon>
        <taxon>Pseudomonadota</taxon>
        <taxon>Betaproteobacteria</taxon>
        <taxon>Burkholderiales</taxon>
        <taxon>Sphaerotilaceae</taxon>
        <taxon>Aquariibacter</taxon>
    </lineage>
</organism>
<keyword evidence="2" id="KW-1185">Reference proteome</keyword>
<evidence type="ECO:0000313" key="2">
    <source>
        <dbReference type="Proteomes" id="UP000586093"/>
    </source>
</evidence>
<gene>
    <name evidence="1" type="ORF">H4F90_05615</name>
</gene>
<dbReference type="EMBL" id="JACIVI010000001">
    <property type="protein sequence ID" value="MBB1161454.1"/>
    <property type="molecule type" value="Genomic_DNA"/>
</dbReference>
<reference evidence="1 2" key="1">
    <citation type="submission" date="2020-08" db="EMBL/GenBank/DDBJ databases">
        <title>Aquariorum lacteus gen. nov., sp. nov., a new member of the family Comamonadaceae, isolated from freshwater aquarium.</title>
        <authorList>
            <person name="Chun S.-J."/>
        </authorList>
    </citation>
    <scope>NUCLEOTIDE SEQUENCE [LARGE SCALE GENOMIC DNA]</scope>
    <source>
        <strain evidence="1 2">SJAQ100</strain>
    </source>
</reference>
<dbReference type="RefSeq" id="WP_182662254.1">
    <property type="nucleotide sequence ID" value="NZ_JACIVI010000001.1"/>
</dbReference>
<dbReference type="AlphaFoldDB" id="A0A839HTX1"/>
<dbReference type="Proteomes" id="UP000586093">
    <property type="component" value="Unassembled WGS sequence"/>
</dbReference>
<evidence type="ECO:0000313" key="1">
    <source>
        <dbReference type="EMBL" id="MBB1161454.1"/>
    </source>
</evidence>
<name>A0A839HTX1_9BURK</name>
<protein>
    <submittedName>
        <fullName evidence="1">Uncharacterized protein</fullName>
    </submittedName>
</protein>
<accession>A0A839HTX1</accession>